<dbReference type="EMBL" id="LN868507">
    <property type="protein sequence ID" value="CRX79095.1"/>
    <property type="molecule type" value="Genomic_DNA"/>
</dbReference>
<feature type="compositionally biased region" description="Basic and acidic residues" evidence="5">
    <location>
        <begin position="239"/>
        <end position="333"/>
    </location>
</feature>
<keyword evidence="2" id="KW-0963">Cytoplasm</keyword>
<feature type="region of interest" description="Disordered" evidence="5">
    <location>
        <begin position="66"/>
        <end position="89"/>
    </location>
</feature>
<gene>
    <name evidence="7" type="ORF">ls5930a1_00140</name>
</gene>
<evidence type="ECO:0000256" key="4">
    <source>
        <dbReference type="ARBA" id="ARBA00023054"/>
    </source>
</evidence>
<keyword evidence="4" id="KW-0175">Coiled coil</keyword>
<feature type="compositionally biased region" description="Polar residues" evidence="5">
    <location>
        <begin position="754"/>
        <end position="764"/>
    </location>
</feature>
<proteinExistence type="predicted"/>
<evidence type="ECO:0000313" key="7">
    <source>
        <dbReference type="EMBL" id="CRX79095.1"/>
    </source>
</evidence>
<evidence type="ECO:0000256" key="2">
    <source>
        <dbReference type="ARBA" id="ARBA00022490"/>
    </source>
</evidence>
<dbReference type="PANTHER" id="PTHR18902">
    <property type="entry name" value="NUCLEAR MITOTIC APPARATUS PROTEIN 1-RELATED"/>
    <property type="match status" value="1"/>
</dbReference>
<name>A0A0H5FTR7_9BASI</name>
<dbReference type="InterPro" id="IPR051841">
    <property type="entry name" value="MT-Golgi_org_protein"/>
</dbReference>
<feature type="compositionally biased region" description="Low complexity" evidence="5">
    <location>
        <begin position="66"/>
        <end position="78"/>
    </location>
</feature>
<dbReference type="SUPFAM" id="SSF57997">
    <property type="entry name" value="Tropomyosin"/>
    <property type="match status" value="1"/>
</dbReference>
<dbReference type="InterPro" id="IPR029191">
    <property type="entry name" value="Uds1"/>
</dbReference>
<evidence type="ECO:0000256" key="3">
    <source>
        <dbReference type="ARBA" id="ARBA00022553"/>
    </source>
</evidence>
<feature type="region of interest" description="Disordered" evidence="5">
    <location>
        <begin position="496"/>
        <end position="544"/>
    </location>
</feature>
<dbReference type="Gene3D" id="1.20.5.170">
    <property type="match status" value="2"/>
</dbReference>
<dbReference type="PANTHER" id="PTHR18902:SF24">
    <property type="entry name" value="NUCLEAR MITOTIC APPARATUS PROTEIN 1"/>
    <property type="match status" value="1"/>
</dbReference>
<dbReference type="GO" id="GO:0005737">
    <property type="term" value="C:cytoplasm"/>
    <property type="evidence" value="ECO:0007669"/>
    <property type="project" value="UniProtKB-SubCell"/>
</dbReference>
<feature type="domain" description="Up-regulated during septation protein 1" evidence="6">
    <location>
        <begin position="3"/>
        <end position="129"/>
    </location>
</feature>
<feature type="region of interest" description="Disordered" evidence="5">
    <location>
        <begin position="233"/>
        <end position="356"/>
    </location>
</feature>
<evidence type="ECO:0000259" key="6">
    <source>
        <dbReference type="Pfam" id="PF15456"/>
    </source>
</evidence>
<organism evidence="7">
    <name type="scientific">Leucosporidium scottii</name>
    <dbReference type="NCBI Taxonomy" id="5278"/>
    <lineage>
        <taxon>Eukaryota</taxon>
        <taxon>Fungi</taxon>
        <taxon>Dikarya</taxon>
        <taxon>Basidiomycota</taxon>
        <taxon>Pucciniomycotina</taxon>
        <taxon>Microbotryomycetes</taxon>
        <taxon>Leucosporidiales</taxon>
        <taxon>Leucosporidium</taxon>
    </lineage>
</organism>
<reference evidence="7" key="1">
    <citation type="submission" date="2015-06" db="EMBL/GenBank/DDBJ databases">
        <title>Genetic Architecture Underlying Mating-Type Determination in the Yeast Leucosporidium scottii and the Evolution of Mating Systems in Basidiomycetes.</title>
        <authorList>
            <person name="Maia T.M."/>
            <person name="Lopes S."/>
            <person name="Almeida J.M.G.C.F."/>
            <person name="Rosa L.H."/>
            <person name="Sampaio J.P."/>
            <person name="Goncalves P."/>
            <person name="Coelho M.A."/>
        </authorList>
    </citation>
    <scope>NUCLEOTIDE SEQUENCE</scope>
</reference>
<dbReference type="AlphaFoldDB" id="A0A0H5FTR7"/>
<sequence>MLVELLSGQAVVEAKDYAIMDWDEMQEVKKEHALLATRIATITRSLALETRLRDSAAKLARLSAPSASTLPPLPSASSKPRVTREQAEAQLAAANAKMDSIAAEMYKLGWKEAELRTKLLRHTAGVLGLSLRRKEEEDARVAQTPLQSNTAAFGSSSPHSDQPLSPASRFEGRHFFAGNKEAVMPTARGGATSPIASPPLGSSMNGSFGAANFDDGSGAKVRDLEAKVQELQAALSSARAEHEEQERTRSADAARSNEVELDQLRDELSESRRRESGSREEATTSRREAFDTKRELSELRREAEVLRDDLRYAKDASEKAKREAEDARREMDSVKNYGGEAKRDIEDAKSREEEARQELEKATADLREAEQRATEAEARIAEVEQEVDRVRDEGDDEIRRLQDELEAAVLSHGSVDQETEGEKQARAELASALKERTSITQAVGDVLRRHRTRQPVLRDLPSFDDTNDHADLPSYLSSSLDSHFDRLTNHVTSLSTDLDSARAEHEERRSGLESSLREATEHRDRFRSEADSHRSAKEDLDRTHEELQARVREQEEQLAALASLQTDLATASADEGKLRQEISSLKMTLADVEKQLADVSAQQDDHKSRAAAAEQEVAETREKGAKLDQQMKELEERMTVSANQEVTMLERLNDLTESLEQTRGEKRKLDALVPSLQTQVRTLEAEKASLSQNLVAAQLETSRLAARPDESAKLAEVENELQDLKDQLQDAMDELDDAKAREAKTRGQLLDELSSVQSELSSTRTKLRQAERRNGAAK</sequence>
<comment type="subcellular location">
    <subcellularLocation>
        <location evidence="1">Cytoplasm</location>
    </subcellularLocation>
</comment>
<evidence type="ECO:0000256" key="5">
    <source>
        <dbReference type="SAM" id="MobiDB-lite"/>
    </source>
</evidence>
<dbReference type="Pfam" id="PF15456">
    <property type="entry name" value="Uds1"/>
    <property type="match status" value="1"/>
</dbReference>
<evidence type="ECO:0000256" key="1">
    <source>
        <dbReference type="ARBA" id="ARBA00004496"/>
    </source>
</evidence>
<feature type="region of interest" description="Disordered" evidence="5">
    <location>
        <begin position="733"/>
        <end position="778"/>
    </location>
</feature>
<feature type="compositionally biased region" description="Basic and acidic residues" evidence="5">
    <location>
        <begin position="768"/>
        <end position="778"/>
    </location>
</feature>
<feature type="region of interest" description="Disordered" evidence="5">
    <location>
        <begin position="133"/>
        <end position="169"/>
    </location>
</feature>
<keyword evidence="3" id="KW-0597">Phosphoprotein</keyword>
<feature type="compositionally biased region" description="Basic and acidic residues" evidence="5">
    <location>
        <begin position="340"/>
        <end position="356"/>
    </location>
</feature>
<feature type="compositionally biased region" description="Polar residues" evidence="5">
    <location>
        <begin position="144"/>
        <end position="165"/>
    </location>
</feature>
<protein>
    <recommendedName>
        <fullName evidence="6">Up-regulated during septation protein 1 domain-containing protein</fullName>
    </recommendedName>
</protein>
<accession>A0A0H5FTR7</accession>
<feature type="compositionally biased region" description="Basic and acidic residues" evidence="5">
    <location>
        <begin position="499"/>
        <end position="544"/>
    </location>
</feature>